<dbReference type="InterPro" id="IPR002401">
    <property type="entry name" value="Cyt_P450_E_grp-I"/>
</dbReference>
<evidence type="ECO:0000256" key="1">
    <source>
        <dbReference type="ARBA" id="ARBA00001971"/>
    </source>
</evidence>
<gene>
    <name evidence="11" type="ORF">AMORRO_LOCUS7727</name>
</gene>
<keyword evidence="3 8" id="KW-0349">Heme</keyword>
<dbReference type="SUPFAM" id="SSF48264">
    <property type="entry name" value="Cytochrome P450"/>
    <property type="match status" value="1"/>
</dbReference>
<sequence length="503" mass="57486">MTESWIGYAVVGLLGYLTYKIYIYPYYLSPTRRIPGPPPENYFLGNLIKIAKEEPGEPYLEWAKKYGNIVCYHNVANRPFVSITDPKNLHKILVSNAYDFIKPPQLSTDLKAIMGNGILMAEGNVHKRQRKMMNSAFSFSNVKEMIPSFVRVGRQLEKIWRSQIDDKEKKIIISPWLTKATMDIIGLIGFGCEFNNLDSKNDIVLAYETLFSSKRTLLDIAITQLVSFFPKVRRLPLPRNIVIRGAIKIIEDKSKTLVKERKQLFRQGKNLSSKDLLSSLISINEELPVEEKMSDLELQYQIMTFLVAGHETTSSALSFILYFLAQNPDVQDHLRKELCDAFPDPDFIPSFDNLNSLEYLSCVIKESMRIAPSVPIILRAPNEDHIFGEYVIPKHTPIVIPIAAIHKLPAIWGEDAEEFKPERWLNPNISSEINNLNYLPFSTGPRSCIGNRMAMAEIKTLLSILIRRFRFRKVDGFKFRKRLAIASRPNPAIELMVSVVESA</sequence>
<dbReference type="GO" id="GO:0005506">
    <property type="term" value="F:iron ion binding"/>
    <property type="evidence" value="ECO:0007669"/>
    <property type="project" value="InterPro"/>
</dbReference>
<evidence type="ECO:0000256" key="8">
    <source>
        <dbReference type="PIRSR" id="PIRSR602401-1"/>
    </source>
</evidence>
<comment type="similarity">
    <text evidence="2 9">Belongs to the cytochrome P450 family.</text>
</comment>
<evidence type="ECO:0000256" key="2">
    <source>
        <dbReference type="ARBA" id="ARBA00010617"/>
    </source>
</evidence>
<keyword evidence="7 9" id="KW-0503">Monooxygenase</keyword>
<dbReference type="InterPro" id="IPR017972">
    <property type="entry name" value="Cyt_P450_CS"/>
</dbReference>
<keyword evidence="6 8" id="KW-0408">Iron</keyword>
<evidence type="ECO:0000256" key="3">
    <source>
        <dbReference type="ARBA" id="ARBA00022617"/>
    </source>
</evidence>
<dbReference type="InterPro" id="IPR036396">
    <property type="entry name" value="Cyt_P450_sf"/>
</dbReference>
<dbReference type="EMBL" id="CAJVPV010006052">
    <property type="protein sequence ID" value="CAG8599662.1"/>
    <property type="molecule type" value="Genomic_DNA"/>
</dbReference>
<evidence type="ECO:0000256" key="10">
    <source>
        <dbReference type="SAM" id="Phobius"/>
    </source>
</evidence>
<proteinExistence type="inferred from homology"/>
<keyword evidence="12" id="KW-1185">Reference proteome</keyword>
<dbReference type="Proteomes" id="UP000789342">
    <property type="component" value="Unassembled WGS sequence"/>
</dbReference>
<evidence type="ECO:0000256" key="4">
    <source>
        <dbReference type="ARBA" id="ARBA00022723"/>
    </source>
</evidence>
<dbReference type="InterPro" id="IPR050196">
    <property type="entry name" value="Cytochrome_P450_Monoox"/>
</dbReference>
<dbReference type="FunFam" id="1.10.630.10:FF:000182">
    <property type="entry name" value="Cytochrome P450 3A4"/>
    <property type="match status" value="1"/>
</dbReference>
<keyword evidence="10" id="KW-0472">Membrane</keyword>
<accession>A0A9N9CF81</accession>
<feature type="transmembrane region" description="Helical" evidence="10">
    <location>
        <begin position="6"/>
        <end position="24"/>
    </location>
</feature>
<dbReference type="Pfam" id="PF00067">
    <property type="entry name" value="p450"/>
    <property type="match status" value="1"/>
</dbReference>
<comment type="cofactor">
    <cofactor evidence="1 8">
        <name>heme</name>
        <dbReference type="ChEBI" id="CHEBI:30413"/>
    </cofactor>
</comment>
<dbReference type="Gene3D" id="1.10.630.10">
    <property type="entry name" value="Cytochrome P450"/>
    <property type="match status" value="1"/>
</dbReference>
<dbReference type="OrthoDB" id="1470350at2759"/>
<dbReference type="InterPro" id="IPR001128">
    <property type="entry name" value="Cyt_P450"/>
</dbReference>
<organism evidence="11 12">
    <name type="scientific">Acaulospora morrowiae</name>
    <dbReference type="NCBI Taxonomy" id="94023"/>
    <lineage>
        <taxon>Eukaryota</taxon>
        <taxon>Fungi</taxon>
        <taxon>Fungi incertae sedis</taxon>
        <taxon>Mucoromycota</taxon>
        <taxon>Glomeromycotina</taxon>
        <taxon>Glomeromycetes</taxon>
        <taxon>Diversisporales</taxon>
        <taxon>Acaulosporaceae</taxon>
        <taxon>Acaulospora</taxon>
    </lineage>
</organism>
<feature type="binding site" description="axial binding residue" evidence="8">
    <location>
        <position position="448"/>
    </location>
    <ligand>
        <name>heme</name>
        <dbReference type="ChEBI" id="CHEBI:30413"/>
    </ligand>
    <ligandPart>
        <name>Fe</name>
        <dbReference type="ChEBI" id="CHEBI:18248"/>
    </ligandPart>
</feature>
<dbReference type="GO" id="GO:0004497">
    <property type="term" value="F:monooxygenase activity"/>
    <property type="evidence" value="ECO:0007669"/>
    <property type="project" value="UniProtKB-KW"/>
</dbReference>
<dbReference type="AlphaFoldDB" id="A0A9N9CF81"/>
<dbReference type="PROSITE" id="PS00086">
    <property type="entry name" value="CYTOCHROME_P450"/>
    <property type="match status" value="1"/>
</dbReference>
<comment type="caution">
    <text evidence="11">The sequence shown here is derived from an EMBL/GenBank/DDBJ whole genome shotgun (WGS) entry which is preliminary data.</text>
</comment>
<dbReference type="GO" id="GO:0020037">
    <property type="term" value="F:heme binding"/>
    <property type="evidence" value="ECO:0007669"/>
    <property type="project" value="InterPro"/>
</dbReference>
<name>A0A9N9CF81_9GLOM</name>
<keyword evidence="5 9" id="KW-0560">Oxidoreductase</keyword>
<evidence type="ECO:0000313" key="12">
    <source>
        <dbReference type="Proteomes" id="UP000789342"/>
    </source>
</evidence>
<dbReference type="PRINTS" id="PR00385">
    <property type="entry name" value="P450"/>
</dbReference>
<dbReference type="PANTHER" id="PTHR24291">
    <property type="entry name" value="CYTOCHROME P450 FAMILY 4"/>
    <property type="match status" value="1"/>
</dbReference>
<evidence type="ECO:0000313" key="11">
    <source>
        <dbReference type="EMBL" id="CAG8599662.1"/>
    </source>
</evidence>
<dbReference type="GO" id="GO:0016705">
    <property type="term" value="F:oxidoreductase activity, acting on paired donors, with incorporation or reduction of molecular oxygen"/>
    <property type="evidence" value="ECO:0007669"/>
    <property type="project" value="InterPro"/>
</dbReference>
<evidence type="ECO:0000256" key="7">
    <source>
        <dbReference type="ARBA" id="ARBA00023033"/>
    </source>
</evidence>
<dbReference type="PRINTS" id="PR00463">
    <property type="entry name" value="EP450I"/>
</dbReference>
<evidence type="ECO:0000256" key="6">
    <source>
        <dbReference type="ARBA" id="ARBA00023004"/>
    </source>
</evidence>
<protein>
    <submittedName>
        <fullName evidence="11">4684_t:CDS:1</fullName>
    </submittedName>
</protein>
<keyword evidence="10" id="KW-0812">Transmembrane</keyword>
<dbReference type="PANTHER" id="PTHR24291:SF175">
    <property type="entry name" value="CYTOCHROME P450"/>
    <property type="match status" value="1"/>
</dbReference>
<reference evidence="11" key="1">
    <citation type="submission" date="2021-06" db="EMBL/GenBank/DDBJ databases">
        <authorList>
            <person name="Kallberg Y."/>
            <person name="Tangrot J."/>
            <person name="Rosling A."/>
        </authorList>
    </citation>
    <scope>NUCLEOTIDE SEQUENCE</scope>
    <source>
        <strain evidence="11">CL551</strain>
    </source>
</reference>
<evidence type="ECO:0000256" key="9">
    <source>
        <dbReference type="RuleBase" id="RU000461"/>
    </source>
</evidence>
<keyword evidence="4 8" id="KW-0479">Metal-binding</keyword>
<evidence type="ECO:0000256" key="5">
    <source>
        <dbReference type="ARBA" id="ARBA00023002"/>
    </source>
</evidence>
<keyword evidence="10" id="KW-1133">Transmembrane helix</keyword>